<keyword evidence="8" id="KW-1185">Reference proteome</keyword>
<dbReference type="Pfam" id="PF15405">
    <property type="entry name" value="PH_5"/>
    <property type="match status" value="1"/>
</dbReference>
<dbReference type="AlphaFoldDB" id="A0A1Y2GXR6"/>
<evidence type="ECO:0000259" key="5">
    <source>
        <dbReference type="PROSITE" id="PS50010"/>
    </source>
</evidence>
<dbReference type="PANTHER" id="PTHR46572">
    <property type="entry name" value="RHO1 GDP-GTP EXCHANGE PROTEIN 1-RELATED"/>
    <property type="match status" value="1"/>
</dbReference>
<proteinExistence type="predicted"/>
<reference evidence="7 8" key="1">
    <citation type="submission" date="2016-07" db="EMBL/GenBank/DDBJ databases">
        <title>Pervasive Adenine N6-methylation of Active Genes in Fungi.</title>
        <authorList>
            <consortium name="DOE Joint Genome Institute"/>
            <person name="Mondo S.J."/>
            <person name="Dannebaum R.O."/>
            <person name="Kuo R.C."/>
            <person name="Labutti K."/>
            <person name="Haridas S."/>
            <person name="Kuo A."/>
            <person name="Salamov A."/>
            <person name="Ahrendt S.R."/>
            <person name="Lipzen A."/>
            <person name="Sullivan W."/>
            <person name="Andreopoulos W.B."/>
            <person name="Clum A."/>
            <person name="Lindquist E."/>
            <person name="Daum C."/>
            <person name="Ramamoorthy G.K."/>
            <person name="Gryganskyi A."/>
            <person name="Culley D."/>
            <person name="Magnuson J.K."/>
            <person name="James T.Y."/>
            <person name="O'Malley M.A."/>
            <person name="Stajich J.E."/>
            <person name="Spatafora J.W."/>
            <person name="Visel A."/>
            <person name="Grigoriev I.V."/>
        </authorList>
    </citation>
    <scope>NUCLEOTIDE SEQUENCE [LARGE SCALE GENOMIC DNA]</scope>
    <source>
        <strain evidence="7 8">NRRL 3116</strain>
    </source>
</reference>
<evidence type="ECO:0000256" key="3">
    <source>
        <dbReference type="SAM" id="MobiDB-lite"/>
    </source>
</evidence>
<dbReference type="InterPro" id="IPR052233">
    <property type="entry name" value="Rho-type_GEFs"/>
</dbReference>
<feature type="region of interest" description="Disordered" evidence="3">
    <location>
        <begin position="1"/>
        <end position="24"/>
    </location>
</feature>
<protein>
    <submittedName>
        <fullName evidence="7">CNH domain-domain-containing protein</fullName>
    </submittedName>
</protein>
<dbReference type="SUPFAM" id="SSF46785">
    <property type="entry name" value="Winged helix' DNA-binding domain"/>
    <property type="match status" value="1"/>
</dbReference>
<gene>
    <name evidence="7" type="ORF">BCR41DRAFT_300569</name>
</gene>
<evidence type="ECO:0000259" key="6">
    <source>
        <dbReference type="PROSITE" id="PS50219"/>
    </source>
</evidence>
<dbReference type="Gene3D" id="1.20.900.10">
    <property type="entry name" value="Dbl homology (DH) domain"/>
    <property type="match status" value="1"/>
</dbReference>
<dbReference type="InterPro" id="IPR036390">
    <property type="entry name" value="WH_DNA-bd_sf"/>
</dbReference>
<evidence type="ECO:0000313" key="7">
    <source>
        <dbReference type="EMBL" id="ORZ27080.1"/>
    </source>
</evidence>
<dbReference type="InParanoid" id="A0A1Y2GXR6"/>
<sequence length="962" mass="108534">MPPTQPKISRLQGERSQSFSSYSPPTFDPVARQAALQGSVSSNALGPPAVRKPPIVYPALLSRVANAFVQRITTSSRIKDSIEYKDCFDGRDAVDKIAFIIKTTDRNLALLLGRALDAQKLFHDVTYVHRLRDSVNELYQFRNKLITGGPRIRSIESPDYRQAYAASESVDDDAVNGVFTLLTDCYSPTCTRDKLCYSIACPRRLEQQSRLNLTPNGGLKRALSRSSSKEKKDQRLWITSVPKEISDALSNEEKKRQEVIYELIYTEKDFINDLKYLNNKWITPIRTLDILPESRREAFIDRVFYNINDVYAVNSKLGEALLKRQQAYAVIPEVGDIFLEHVVNFSPFVLYGANQIEAKYEFEHEKNTNPSFAKFVEETERKPESRKLELNGYLTKPTTRLGRYPLLLEAVLKYTPEDNPDKKAIPQVISIIKDFLQKVNLESGKCENAFSLRQINKGLQWKSEPMELNLLAKDRQLIMKGPLKKKGTSSEHADLYVFAFDHVLLLTKEKKGKGGEGYKVHKRPIPLELLTLSTMEEPVTKSSRRTSSLIPHKSSSASNVVSKITPTSGPLAKITSDSKSGYPIVFTHIGRHGGTFTLYATTHAGRKNWMEKIQKQIQALKNKADAWKLVPVSERFFSASNKVNCSATVGKKGAMRLVIGTDNGVFVGKPKGQFVKAITRERVSQVDVLEGERILLVLAEKQLLAYGLEALDNADPNSPNKRAKKIGSSVSFFKTGVCQNRTLVGIVKHSINALDPSSTIKTLEPIHQDESKKIKPSLRTMLRGGNTELFKLHKDFYIPRETSSLHFLRNTLCVGCSKGFELIDLSNLNTQDLLDYNDPTLEFVHKKDENLKPLAIYRIGTGDSFTFLLCYEDFAFYVDKTGRRARNGWIIHWEGVPTFCALELPYVIAFDPAFIEIRHVETGDLVQIIPGNNIRCLHHMPNVVGGTHVVMVSLRLKYYSTM</sequence>
<evidence type="ECO:0000256" key="1">
    <source>
        <dbReference type="ARBA" id="ARBA00022553"/>
    </source>
</evidence>
<dbReference type="CDD" id="cd00160">
    <property type="entry name" value="RhoGEF"/>
    <property type="match status" value="1"/>
</dbReference>
<dbReference type="Gene3D" id="2.30.29.30">
    <property type="entry name" value="Pleckstrin-homology domain (PH domain)/Phosphotyrosine-binding domain (PTB)"/>
    <property type="match status" value="1"/>
</dbReference>
<dbReference type="SMART" id="SM00233">
    <property type="entry name" value="PH"/>
    <property type="match status" value="1"/>
</dbReference>
<dbReference type="Pfam" id="PF00610">
    <property type="entry name" value="DEP"/>
    <property type="match status" value="1"/>
</dbReference>
<dbReference type="PROSITE" id="PS50003">
    <property type="entry name" value="PH_DOMAIN"/>
    <property type="match status" value="1"/>
</dbReference>
<dbReference type="Pfam" id="PF00621">
    <property type="entry name" value="RhoGEF"/>
    <property type="match status" value="1"/>
</dbReference>
<dbReference type="InterPro" id="IPR041675">
    <property type="entry name" value="PH_5"/>
</dbReference>
<feature type="domain" description="DH" evidence="5">
    <location>
        <begin position="255"/>
        <end position="442"/>
    </location>
</feature>
<name>A0A1Y2GXR6_9FUNG</name>
<dbReference type="EMBL" id="MCFF01000005">
    <property type="protein sequence ID" value="ORZ27080.1"/>
    <property type="molecule type" value="Genomic_DNA"/>
</dbReference>
<dbReference type="InterPro" id="IPR001180">
    <property type="entry name" value="CNH_dom"/>
</dbReference>
<feature type="compositionally biased region" description="Polar residues" evidence="3">
    <location>
        <begin position="14"/>
        <end position="24"/>
    </location>
</feature>
<keyword evidence="1" id="KW-0597">Phosphoprotein</keyword>
<dbReference type="OrthoDB" id="2272012at2759"/>
<dbReference type="PROSITE" id="PS50010">
    <property type="entry name" value="DH_2"/>
    <property type="match status" value="1"/>
</dbReference>
<feature type="domain" description="CNH" evidence="6">
    <location>
        <begin position="640"/>
        <end position="944"/>
    </location>
</feature>
<dbReference type="InterPro" id="IPR036388">
    <property type="entry name" value="WH-like_DNA-bd_sf"/>
</dbReference>
<dbReference type="SMART" id="SM00049">
    <property type="entry name" value="DEP"/>
    <property type="match status" value="1"/>
</dbReference>
<organism evidence="7 8">
    <name type="scientific">Lobosporangium transversale</name>
    <dbReference type="NCBI Taxonomy" id="64571"/>
    <lineage>
        <taxon>Eukaryota</taxon>
        <taxon>Fungi</taxon>
        <taxon>Fungi incertae sedis</taxon>
        <taxon>Mucoromycota</taxon>
        <taxon>Mortierellomycotina</taxon>
        <taxon>Mortierellomycetes</taxon>
        <taxon>Mortierellales</taxon>
        <taxon>Mortierellaceae</taxon>
        <taxon>Lobosporangium</taxon>
    </lineage>
</organism>
<dbReference type="STRING" id="64571.A0A1Y2GXR6"/>
<dbReference type="SUPFAM" id="SSF50729">
    <property type="entry name" value="PH domain-like"/>
    <property type="match status" value="1"/>
</dbReference>
<dbReference type="PROSITE" id="PS50219">
    <property type="entry name" value="CNH"/>
    <property type="match status" value="1"/>
</dbReference>
<dbReference type="GO" id="GO:0035556">
    <property type="term" value="P:intracellular signal transduction"/>
    <property type="evidence" value="ECO:0007669"/>
    <property type="project" value="InterPro"/>
</dbReference>
<evidence type="ECO:0000313" key="8">
    <source>
        <dbReference type="Proteomes" id="UP000193648"/>
    </source>
</evidence>
<feature type="domain" description="PH" evidence="4">
    <location>
        <begin position="476"/>
        <end position="618"/>
    </location>
</feature>
<dbReference type="Pfam" id="PF00780">
    <property type="entry name" value="CNH"/>
    <property type="match status" value="1"/>
</dbReference>
<keyword evidence="2" id="KW-0344">Guanine-nucleotide releasing factor</keyword>
<dbReference type="SMART" id="SM00325">
    <property type="entry name" value="RhoGEF"/>
    <property type="match status" value="1"/>
</dbReference>
<dbReference type="InterPro" id="IPR035899">
    <property type="entry name" value="DBL_dom_sf"/>
</dbReference>
<evidence type="ECO:0000259" key="4">
    <source>
        <dbReference type="PROSITE" id="PS50003"/>
    </source>
</evidence>
<dbReference type="InterPro" id="IPR001849">
    <property type="entry name" value="PH_domain"/>
</dbReference>
<dbReference type="InterPro" id="IPR000219">
    <property type="entry name" value="DH_dom"/>
</dbReference>
<dbReference type="SUPFAM" id="SSF48065">
    <property type="entry name" value="DBL homology domain (DH-domain)"/>
    <property type="match status" value="1"/>
</dbReference>
<dbReference type="Gene3D" id="1.10.10.10">
    <property type="entry name" value="Winged helix-like DNA-binding domain superfamily/Winged helix DNA-binding domain"/>
    <property type="match status" value="1"/>
</dbReference>
<accession>A0A1Y2GXR6</accession>
<dbReference type="InterPro" id="IPR000591">
    <property type="entry name" value="DEP_dom"/>
</dbReference>
<dbReference type="FunCoup" id="A0A1Y2GXR6">
    <property type="interactions" value="58"/>
</dbReference>
<dbReference type="RefSeq" id="XP_021884827.1">
    <property type="nucleotide sequence ID" value="XM_022020575.1"/>
</dbReference>
<dbReference type="PANTHER" id="PTHR46572:SF2">
    <property type="entry name" value="RHO1 GDP-GTP EXCHANGE PROTEIN 1-RELATED"/>
    <property type="match status" value="1"/>
</dbReference>
<dbReference type="InterPro" id="IPR011993">
    <property type="entry name" value="PH-like_dom_sf"/>
</dbReference>
<evidence type="ECO:0000256" key="2">
    <source>
        <dbReference type="ARBA" id="ARBA00022658"/>
    </source>
</evidence>
<dbReference type="GeneID" id="33562419"/>
<dbReference type="Proteomes" id="UP000193648">
    <property type="component" value="Unassembled WGS sequence"/>
</dbReference>
<comment type="caution">
    <text evidence="7">The sequence shown here is derived from an EMBL/GenBank/DDBJ whole genome shotgun (WGS) entry which is preliminary data.</text>
</comment>
<dbReference type="SMART" id="SM00036">
    <property type="entry name" value="CNH"/>
    <property type="match status" value="1"/>
</dbReference>
<dbReference type="GO" id="GO:0005085">
    <property type="term" value="F:guanyl-nucleotide exchange factor activity"/>
    <property type="evidence" value="ECO:0007669"/>
    <property type="project" value="UniProtKB-KW"/>
</dbReference>